<name>A0A438ARX9_9NOCA</name>
<dbReference type="GO" id="GO:0003700">
    <property type="term" value="F:DNA-binding transcription factor activity"/>
    <property type="evidence" value="ECO:0007669"/>
    <property type="project" value="InterPro"/>
</dbReference>
<feature type="domain" description="HTH marR-type" evidence="1">
    <location>
        <begin position="32"/>
        <end position="164"/>
    </location>
</feature>
<dbReference type="SUPFAM" id="SSF46785">
    <property type="entry name" value="Winged helix' DNA-binding domain"/>
    <property type="match status" value="1"/>
</dbReference>
<dbReference type="RefSeq" id="WP_127947759.1">
    <property type="nucleotide sequence ID" value="NZ_RKLN01000005.1"/>
</dbReference>
<accession>A0A438ARX9</accession>
<evidence type="ECO:0000259" key="1">
    <source>
        <dbReference type="PROSITE" id="PS50995"/>
    </source>
</evidence>
<dbReference type="EMBL" id="RKLN01000005">
    <property type="protein sequence ID" value="RVW01460.1"/>
    <property type="molecule type" value="Genomic_DNA"/>
</dbReference>
<dbReference type="SMART" id="SM00347">
    <property type="entry name" value="HTH_MARR"/>
    <property type="match status" value="1"/>
</dbReference>
<dbReference type="Pfam" id="PF12802">
    <property type="entry name" value="MarR_2"/>
    <property type="match status" value="1"/>
</dbReference>
<dbReference type="OrthoDB" id="8635520at2"/>
<dbReference type="InterPro" id="IPR000835">
    <property type="entry name" value="HTH_MarR-typ"/>
</dbReference>
<keyword evidence="3" id="KW-1185">Reference proteome</keyword>
<organism evidence="2 3">
    <name type="scientific">Rhodococcus spongiicola</name>
    <dbReference type="NCBI Taxonomy" id="2487352"/>
    <lineage>
        <taxon>Bacteria</taxon>
        <taxon>Bacillati</taxon>
        <taxon>Actinomycetota</taxon>
        <taxon>Actinomycetes</taxon>
        <taxon>Mycobacteriales</taxon>
        <taxon>Nocardiaceae</taxon>
        <taxon>Rhodococcus</taxon>
    </lineage>
</organism>
<dbReference type="GO" id="GO:0006950">
    <property type="term" value="P:response to stress"/>
    <property type="evidence" value="ECO:0007669"/>
    <property type="project" value="TreeGrafter"/>
</dbReference>
<dbReference type="PANTHER" id="PTHR33164">
    <property type="entry name" value="TRANSCRIPTIONAL REGULATOR, MARR FAMILY"/>
    <property type="match status" value="1"/>
</dbReference>
<reference evidence="2 3" key="1">
    <citation type="submission" date="2018-11" db="EMBL/GenBank/DDBJ databases">
        <title>Rhodococcus spongicola sp. nov. and Rhodococcus xishaensis sp. nov. from marine sponges.</title>
        <authorList>
            <person name="Li L."/>
            <person name="Lin H.W."/>
        </authorList>
    </citation>
    <scope>NUCLEOTIDE SEQUENCE [LARGE SCALE GENOMIC DNA]</scope>
    <source>
        <strain evidence="2 3">LHW50502</strain>
    </source>
</reference>
<dbReference type="Gene3D" id="1.10.10.10">
    <property type="entry name" value="Winged helix-like DNA-binding domain superfamily/Winged helix DNA-binding domain"/>
    <property type="match status" value="1"/>
</dbReference>
<sequence length="190" mass="20515">MDTTDERCLHAPPADAVAEEVRWLTADELDTWHALNLLLAKLPAALGAQLQCDAGLSFVEYYVLAGLSDQPNHTARMSNLAVIANSELSRLSHLMRRLEKRGYVRREPDPTDGRFTNAILTDEGLAHLTTAAPGHVAAVRNLVFDALGTAEQQALRTAAYAITAQLDGACGASDTGGIREATAERDRPRV</sequence>
<comment type="caution">
    <text evidence="2">The sequence shown here is derived from an EMBL/GenBank/DDBJ whole genome shotgun (WGS) entry which is preliminary data.</text>
</comment>
<evidence type="ECO:0000313" key="2">
    <source>
        <dbReference type="EMBL" id="RVW01460.1"/>
    </source>
</evidence>
<evidence type="ECO:0000313" key="3">
    <source>
        <dbReference type="Proteomes" id="UP000284333"/>
    </source>
</evidence>
<dbReference type="PROSITE" id="PS50995">
    <property type="entry name" value="HTH_MARR_2"/>
    <property type="match status" value="1"/>
</dbReference>
<dbReference type="InterPro" id="IPR039422">
    <property type="entry name" value="MarR/SlyA-like"/>
</dbReference>
<protein>
    <submittedName>
        <fullName evidence="2">MarR family transcriptional regulator</fullName>
    </submittedName>
</protein>
<dbReference type="Proteomes" id="UP000284333">
    <property type="component" value="Unassembled WGS sequence"/>
</dbReference>
<dbReference type="InterPro" id="IPR036390">
    <property type="entry name" value="WH_DNA-bd_sf"/>
</dbReference>
<dbReference type="AlphaFoldDB" id="A0A438ARX9"/>
<dbReference type="PANTHER" id="PTHR33164:SF99">
    <property type="entry name" value="MARR FAMILY REGULATORY PROTEIN"/>
    <property type="match status" value="1"/>
</dbReference>
<dbReference type="InterPro" id="IPR036388">
    <property type="entry name" value="WH-like_DNA-bd_sf"/>
</dbReference>
<proteinExistence type="predicted"/>
<gene>
    <name evidence="2" type="ORF">EF834_13520</name>
</gene>